<accession>A0A8E2ENM3</accession>
<gene>
    <name evidence="8" type="ORF">AOQ84DRAFT_305467</name>
</gene>
<sequence length="518" mass="58650">DTGSYTTGSFSKTRLFGASHWANSIELFELLSRFRYKAEVDKASEIYSLVQKCKMIARTAKSDRLTQQSVAPGFRDYVPPREVSDELIYLYFRTFESIYRVLHIPSFQREYIEYWNNPELASADFVIKLLLVMAIGTCFHKGASNSISLRTSSYLWIHATQSWLKSPFEKARLTLRGLQIYCLLLIARQTHGISSNLVWISAGSLLRTAMNMGLHRDPKHLPKASIFHSELRRRLWAIILEISVQSSLDSGMPPLISCKDFDCEPPANIDDLEMDEGVKVSPVSKPVVVFTQMSVQIGLMRSLLTRLKITQYLNDFRYEQSFDETLRLGVELNNACRSNFLMLQSFPISSTSVNQTTPTASQVKLFGLFTRRFLLALHRPFAIRTKANPTYYFSRKICVESSLLLSPSFPSHLSDSPTQDNDYTQLTILGGEPFRSVFVHATLTLCLELITQLQEDFDSFSSASINSTSRKEIYKAIQESISHAAHRIEVGEMNVKGRIFVSCALGQIDAMQAGTSPE</sequence>
<keyword evidence="3" id="KW-0805">Transcription regulation</keyword>
<dbReference type="GO" id="GO:0008270">
    <property type="term" value="F:zinc ion binding"/>
    <property type="evidence" value="ECO:0007669"/>
    <property type="project" value="InterPro"/>
</dbReference>
<dbReference type="PANTHER" id="PTHR31944">
    <property type="entry name" value="HEME-RESPONSIVE ZINC FINGER TRANSCRIPTION FACTOR HAP1"/>
    <property type="match status" value="1"/>
</dbReference>
<keyword evidence="2" id="KW-0862">Zinc</keyword>
<evidence type="ECO:0000313" key="9">
    <source>
        <dbReference type="Proteomes" id="UP000250140"/>
    </source>
</evidence>
<dbReference type="OrthoDB" id="4337792at2759"/>
<evidence type="ECO:0000259" key="7">
    <source>
        <dbReference type="SMART" id="SM00906"/>
    </source>
</evidence>
<organism evidence="8 9">
    <name type="scientific">Glonium stellatum</name>
    <dbReference type="NCBI Taxonomy" id="574774"/>
    <lineage>
        <taxon>Eukaryota</taxon>
        <taxon>Fungi</taxon>
        <taxon>Dikarya</taxon>
        <taxon>Ascomycota</taxon>
        <taxon>Pezizomycotina</taxon>
        <taxon>Dothideomycetes</taxon>
        <taxon>Pleosporomycetidae</taxon>
        <taxon>Gloniales</taxon>
        <taxon>Gloniaceae</taxon>
        <taxon>Glonium</taxon>
    </lineage>
</organism>
<evidence type="ECO:0000313" key="8">
    <source>
        <dbReference type="EMBL" id="OCL02052.1"/>
    </source>
</evidence>
<keyword evidence="9" id="KW-1185">Reference proteome</keyword>
<dbReference type="PANTHER" id="PTHR31944:SF129">
    <property type="entry name" value="ASPYRIDONES CLUSTER REGULATOR APDR-RELATED"/>
    <property type="match status" value="1"/>
</dbReference>
<dbReference type="GO" id="GO:0000978">
    <property type="term" value="F:RNA polymerase II cis-regulatory region sequence-specific DNA binding"/>
    <property type="evidence" value="ECO:0007669"/>
    <property type="project" value="TreeGrafter"/>
</dbReference>
<keyword evidence="1" id="KW-0479">Metal-binding</keyword>
<dbReference type="AlphaFoldDB" id="A0A8E2ENM3"/>
<keyword evidence="5" id="KW-0804">Transcription</keyword>
<dbReference type="CDD" id="cd12148">
    <property type="entry name" value="fungal_TF_MHR"/>
    <property type="match status" value="1"/>
</dbReference>
<dbReference type="Pfam" id="PF04082">
    <property type="entry name" value="Fungal_trans"/>
    <property type="match status" value="1"/>
</dbReference>
<feature type="non-terminal residue" evidence="8">
    <location>
        <position position="518"/>
    </location>
</feature>
<dbReference type="EMBL" id="KV751011">
    <property type="protein sequence ID" value="OCL02052.1"/>
    <property type="molecule type" value="Genomic_DNA"/>
</dbReference>
<name>A0A8E2ENM3_9PEZI</name>
<evidence type="ECO:0000256" key="3">
    <source>
        <dbReference type="ARBA" id="ARBA00023015"/>
    </source>
</evidence>
<keyword evidence="4" id="KW-0238">DNA-binding</keyword>
<reference evidence="8 9" key="1">
    <citation type="journal article" date="2016" name="Nat. Commun.">
        <title>Ectomycorrhizal ecology is imprinted in the genome of the dominant symbiotic fungus Cenococcum geophilum.</title>
        <authorList>
            <consortium name="DOE Joint Genome Institute"/>
            <person name="Peter M."/>
            <person name="Kohler A."/>
            <person name="Ohm R.A."/>
            <person name="Kuo A."/>
            <person name="Krutzmann J."/>
            <person name="Morin E."/>
            <person name="Arend M."/>
            <person name="Barry K.W."/>
            <person name="Binder M."/>
            <person name="Choi C."/>
            <person name="Clum A."/>
            <person name="Copeland A."/>
            <person name="Grisel N."/>
            <person name="Haridas S."/>
            <person name="Kipfer T."/>
            <person name="LaButti K."/>
            <person name="Lindquist E."/>
            <person name="Lipzen A."/>
            <person name="Maire R."/>
            <person name="Meier B."/>
            <person name="Mihaltcheva S."/>
            <person name="Molinier V."/>
            <person name="Murat C."/>
            <person name="Poggeler S."/>
            <person name="Quandt C.A."/>
            <person name="Sperisen C."/>
            <person name="Tritt A."/>
            <person name="Tisserant E."/>
            <person name="Crous P.W."/>
            <person name="Henrissat B."/>
            <person name="Nehls U."/>
            <person name="Egli S."/>
            <person name="Spatafora J.W."/>
            <person name="Grigoriev I.V."/>
            <person name="Martin F.M."/>
        </authorList>
    </citation>
    <scope>NUCLEOTIDE SEQUENCE [LARGE SCALE GENOMIC DNA]</scope>
    <source>
        <strain evidence="8 9">CBS 207.34</strain>
    </source>
</reference>
<dbReference type="GO" id="GO:0005634">
    <property type="term" value="C:nucleus"/>
    <property type="evidence" value="ECO:0007669"/>
    <property type="project" value="TreeGrafter"/>
</dbReference>
<keyword evidence="6" id="KW-0539">Nucleus</keyword>
<dbReference type="GO" id="GO:0006351">
    <property type="term" value="P:DNA-templated transcription"/>
    <property type="evidence" value="ECO:0007669"/>
    <property type="project" value="InterPro"/>
</dbReference>
<evidence type="ECO:0000256" key="5">
    <source>
        <dbReference type="ARBA" id="ARBA00023163"/>
    </source>
</evidence>
<dbReference type="GO" id="GO:0001228">
    <property type="term" value="F:DNA-binding transcription activator activity, RNA polymerase II-specific"/>
    <property type="evidence" value="ECO:0007669"/>
    <property type="project" value="TreeGrafter"/>
</dbReference>
<protein>
    <recommendedName>
        <fullName evidence="7">Xylanolytic transcriptional activator regulatory domain-containing protein</fullName>
    </recommendedName>
</protein>
<feature type="domain" description="Xylanolytic transcriptional activator regulatory" evidence="7">
    <location>
        <begin position="198"/>
        <end position="272"/>
    </location>
</feature>
<dbReference type="InterPro" id="IPR007219">
    <property type="entry name" value="XnlR_reg_dom"/>
</dbReference>
<dbReference type="Proteomes" id="UP000250140">
    <property type="component" value="Unassembled WGS sequence"/>
</dbReference>
<evidence type="ECO:0000256" key="4">
    <source>
        <dbReference type="ARBA" id="ARBA00023125"/>
    </source>
</evidence>
<evidence type="ECO:0000256" key="2">
    <source>
        <dbReference type="ARBA" id="ARBA00022833"/>
    </source>
</evidence>
<dbReference type="InterPro" id="IPR051430">
    <property type="entry name" value="Fungal_TF_Env_Response"/>
</dbReference>
<evidence type="ECO:0000256" key="6">
    <source>
        <dbReference type="ARBA" id="ARBA00023242"/>
    </source>
</evidence>
<dbReference type="SMART" id="SM00906">
    <property type="entry name" value="Fungal_trans"/>
    <property type="match status" value="1"/>
</dbReference>
<proteinExistence type="predicted"/>
<evidence type="ECO:0000256" key="1">
    <source>
        <dbReference type="ARBA" id="ARBA00022723"/>
    </source>
</evidence>